<evidence type="ECO:0000259" key="16">
    <source>
        <dbReference type="SMART" id="SM01264"/>
    </source>
</evidence>
<evidence type="ECO:0000256" key="15">
    <source>
        <dbReference type="ARBA" id="ARBA00045897"/>
    </source>
</evidence>
<keyword evidence="11" id="KW-0809">Transit peptide</keyword>
<dbReference type="GO" id="GO:0004222">
    <property type="term" value="F:metalloendopeptidase activity"/>
    <property type="evidence" value="ECO:0007669"/>
    <property type="project" value="EnsemblFungi"/>
</dbReference>
<dbReference type="Gene3D" id="3.30.830.10">
    <property type="entry name" value="Metalloenzyme, LuxS/M16 peptidase-like"/>
    <property type="match status" value="4"/>
</dbReference>
<comment type="subcellular location">
    <subcellularLocation>
        <location evidence="3">Mitochondrion intermembrane space</location>
    </subcellularLocation>
    <subcellularLocation>
        <location evidence="2">Mitochondrion matrix</location>
    </subcellularLocation>
</comment>
<dbReference type="Pfam" id="PF05193">
    <property type="entry name" value="Peptidase_M16_C"/>
    <property type="match status" value="1"/>
</dbReference>
<evidence type="ECO:0000256" key="11">
    <source>
        <dbReference type="ARBA" id="ARBA00022946"/>
    </source>
</evidence>
<dbReference type="GO" id="GO:0005758">
    <property type="term" value="C:mitochondrial intermembrane space"/>
    <property type="evidence" value="ECO:0007669"/>
    <property type="project" value="UniProtKB-SubCell"/>
</dbReference>
<evidence type="ECO:0000256" key="2">
    <source>
        <dbReference type="ARBA" id="ARBA00004305"/>
    </source>
</evidence>
<dbReference type="GO" id="GO:0051603">
    <property type="term" value="P:proteolysis involved in protein catabolic process"/>
    <property type="evidence" value="ECO:0007669"/>
    <property type="project" value="EnsemblFungi"/>
</dbReference>
<comment type="similarity">
    <text evidence="4">Belongs to the peptidase M16 family. PreP subfamily.</text>
</comment>
<dbReference type="InterPro" id="IPR011249">
    <property type="entry name" value="Metalloenz_LuxS/M16"/>
</dbReference>
<keyword evidence="7 17" id="KW-0645">Protease</keyword>
<dbReference type="InterPro" id="IPR011765">
    <property type="entry name" value="Pept_M16_N"/>
</dbReference>
<dbReference type="SUPFAM" id="SSF63411">
    <property type="entry name" value="LuxS/MPP-like metallohydrolase"/>
    <property type="match status" value="4"/>
</dbReference>
<proteinExistence type="inferred from homology"/>
<evidence type="ECO:0000256" key="4">
    <source>
        <dbReference type="ARBA" id="ARBA00007575"/>
    </source>
</evidence>
<accession>A0A0F4GDD0</accession>
<dbReference type="FunFam" id="3.30.830.10:FF:000011">
    <property type="entry name" value="Presequence protease, mitochondrial"/>
    <property type="match status" value="1"/>
</dbReference>
<comment type="caution">
    <text evidence="17">The sequence shown here is derived from an EMBL/GenBank/DDBJ whole genome shotgun (WGS) entry which is preliminary data.</text>
</comment>
<evidence type="ECO:0000256" key="5">
    <source>
        <dbReference type="ARBA" id="ARBA00011853"/>
    </source>
</evidence>
<evidence type="ECO:0000256" key="14">
    <source>
        <dbReference type="ARBA" id="ARBA00034552"/>
    </source>
</evidence>
<dbReference type="PANTHER" id="PTHR43016">
    <property type="entry name" value="PRESEQUENCE PROTEASE"/>
    <property type="match status" value="1"/>
</dbReference>
<keyword evidence="8" id="KW-0479">Metal-binding</keyword>
<evidence type="ECO:0000256" key="7">
    <source>
        <dbReference type="ARBA" id="ARBA00022670"/>
    </source>
</evidence>
<dbReference type="PANTHER" id="PTHR43016:SF13">
    <property type="entry name" value="PRESEQUENCE PROTEASE, MITOCHONDRIAL"/>
    <property type="match status" value="1"/>
</dbReference>
<dbReference type="FunFam" id="3.30.830.10:FF:000009">
    <property type="entry name" value="Presequence protease, mitochondrial"/>
    <property type="match status" value="1"/>
</dbReference>
<gene>
    <name evidence="17" type="ORF">TI39_contig4116g00005</name>
</gene>
<dbReference type="AlphaFoldDB" id="A0A0F4GDD0"/>
<evidence type="ECO:0000256" key="3">
    <source>
        <dbReference type="ARBA" id="ARBA00004569"/>
    </source>
</evidence>
<keyword evidence="10" id="KW-0862">Zinc</keyword>
<keyword evidence="13" id="KW-0496">Mitochondrion</keyword>
<dbReference type="SMART" id="SM01264">
    <property type="entry name" value="M16C_associated"/>
    <property type="match status" value="1"/>
</dbReference>
<feature type="domain" description="Peptidase M16C associated" evidence="16">
    <location>
        <begin position="519"/>
        <end position="777"/>
    </location>
</feature>
<keyword evidence="18" id="KW-1185">Reference proteome</keyword>
<evidence type="ECO:0000256" key="8">
    <source>
        <dbReference type="ARBA" id="ARBA00022723"/>
    </source>
</evidence>
<dbReference type="GO" id="GO:0004176">
    <property type="term" value="F:ATP-dependent peptidase activity"/>
    <property type="evidence" value="ECO:0007669"/>
    <property type="project" value="EnsemblFungi"/>
</dbReference>
<dbReference type="STRING" id="1047168.A0A0F4GDD0"/>
<dbReference type="InterPro" id="IPR013578">
    <property type="entry name" value="Peptidase_M16C_assoc"/>
</dbReference>
<dbReference type="Pfam" id="PF22516">
    <property type="entry name" value="PreP_C"/>
    <property type="match status" value="1"/>
</dbReference>
<keyword evidence="12" id="KW-0482">Metalloprotease</keyword>
<protein>
    <recommendedName>
        <fullName evidence="6">Presequence protease, mitochondrial</fullName>
    </recommendedName>
    <alternativeName>
        <fullName evidence="14">Pitrilysin metalloproteinase</fullName>
    </alternativeName>
</protein>
<comment type="function">
    <text evidence="15">Degrades mitochondrial transit peptides after their cleavage in the intermembrane space or in the matrix, and presequence peptides; clearance of these peptides is required to keep the presequence processing machinery running. Preferentially cleaves the N-terminal side of paired basic amino acid residues. Also degrades other unstructured peptides. May function as an ATP-dependent peptidase as opposed to a metalloendopeptidase.</text>
</comment>
<dbReference type="Pfam" id="PF00675">
    <property type="entry name" value="Peptidase_M16"/>
    <property type="match status" value="1"/>
</dbReference>
<dbReference type="EMBL" id="LAFY01004076">
    <property type="protein sequence ID" value="KJX95396.1"/>
    <property type="molecule type" value="Genomic_DNA"/>
</dbReference>
<dbReference type="GO" id="GO:0005759">
    <property type="term" value="C:mitochondrial matrix"/>
    <property type="evidence" value="ECO:0007669"/>
    <property type="project" value="UniProtKB-SubCell"/>
</dbReference>
<dbReference type="Proteomes" id="UP000033647">
    <property type="component" value="Unassembled WGS sequence"/>
</dbReference>
<evidence type="ECO:0000313" key="18">
    <source>
        <dbReference type="Proteomes" id="UP000033647"/>
    </source>
</evidence>
<dbReference type="InterPro" id="IPR007863">
    <property type="entry name" value="Peptidase_M16_C"/>
</dbReference>
<evidence type="ECO:0000256" key="12">
    <source>
        <dbReference type="ARBA" id="ARBA00023049"/>
    </source>
</evidence>
<dbReference type="GO" id="GO:0008270">
    <property type="term" value="F:zinc ion binding"/>
    <property type="evidence" value="ECO:0007669"/>
    <property type="project" value="EnsemblFungi"/>
</dbReference>
<evidence type="ECO:0000256" key="1">
    <source>
        <dbReference type="ARBA" id="ARBA00001947"/>
    </source>
</evidence>
<dbReference type="OrthoDB" id="10250783at2759"/>
<evidence type="ECO:0000313" key="17">
    <source>
        <dbReference type="EMBL" id="KJX95396.1"/>
    </source>
</evidence>
<comment type="subunit">
    <text evidence="5">Monomer and homodimer; homodimerization is induced by binding of the substrate.</text>
</comment>
<reference evidence="17 18" key="1">
    <citation type="submission" date="2015-03" db="EMBL/GenBank/DDBJ databases">
        <title>RNA-seq based gene annotation and comparative genomics of four Zymoseptoria species reveal species-specific pathogenicity related genes and transposable element activity.</title>
        <authorList>
            <person name="Grandaubert J."/>
            <person name="Bhattacharyya A."/>
            <person name="Stukenbrock E.H."/>
        </authorList>
    </citation>
    <scope>NUCLEOTIDE SEQUENCE [LARGE SCALE GENOMIC DNA]</scope>
    <source>
        <strain evidence="17 18">Zb18110</strain>
    </source>
</reference>
<evidence type="ECO:0000256" key="9">
    <source>
        <dbReference type="ARBA" id="ARBA00022801"/>
    </source>
</evidence>
<evidence type="ECO:0000256" key="6">
    <source>
        <dbReference type="ARBA" id="ARBA00020167"/>
    </source>
</evidence>
<evidence type="ECO:0000256" key="13">
    <source>
        <dbReference type="ARBA" id="ARBA00023128"/>
    </source>
</evidence>
<comment type="cofactor">
    <cofactor evidence="1">
        <name>Zn(2+)</name>
        <dbReference type="ChEBI" id="CHEBI:29105"/>
    </cofactor>
</comment>
<name>A0A0F4GDD0_9PEZI</name>
<dbReference type="FunFam" id="3.30.830.10:FF:000013">
    <property type="entry name" value="Mitochondrial presequence protease"/>
    <property type="match status" value="1"/>
</dbReference>
<evidence type="ECO:0000256" key="10">
    <source>
        <dbReference type="ARBA" id="ARBA00022833"/>
    </source>
</evidence>
<sequence length="1058" mass="117016">MPSSTFTRLHTIFSSMLSNTLRSTARSTRLVAPNHRLLARDARRTYASVTDLSNFPKPGEQIHGFTLKRTKHVPELELSALHFQHEKTGADYLHVARDDTNNVFSIGFKTNPPDATGVPHILEHVTLCGSEKYPVRDPFFKMLPRSLQNFMNAFTSSDYTMYPFATTNAQDFKNLMDVYLDATLNPLIKKSDFVQEGWRIGPENPRSPPKDESGSDLVFKGVVYNEMKGQMSDATYLYYIRFMENVIPALNNSGGDPQKMTDLTYDQLRSFQQGHYHPSNSKILTYGDQPIEEHLRLLGEQLSRFEKAEVDRDVKAPISLADGPRNVIVKGPVDPLTPPDAQFKTSTTWLMGDANDIAESFALRIATNLLLDGYGSPMYSALIESGLGTDFTPNTGYDPSGQTGIFSIGLNGVAEANVPKVKEVIAATVKETIKEGLDKTKVEGLLHQSELGLKHKTASFGMNLIRRLKPGWFNGIDPFDALAWNSIMDTFKSSYASERYLEGLLEKYLLTDNTLTFTMSPSTTYSADLASEEAERLQSKIAEAVSAYPSEKEAYKQLRERELELVAEQDAGQTESLDILPTLHVSDIPREQKRTVVRDSEVDHAQVQWRETATNGLTYFRALALFKDLPDELRMLVPLFCDSLMRIGTKTKSMGEIEDLIKLKTGGISFGHHATTSPYDTSKAEEGFAISGFAFDNNVSAMYELIHTVLIETDFDSPNAQRMVRQLLQTAASGAVDGIAESGHRYAMRYAEAGVSPQGRISEQVGGITQVKLITSLAAAEEDAGAMSELIGKLKAIQALTVANMKQSMRVALTCGQDAAGPNESALRKFLDSTSCANLSANAASNYTTSAQDYTSSRNTFFNLPYQVSYSALLLPTGPYVDQSSAPIAIVAKLLTHKHLHHEIREKGGAYGGGALSRGLSGVFGMYSYRDPNPDNTLEIYSNAARWAADREWTERELEEAKLSVFQGVDAPVSVNQEGMVRFLSGVDEEMEQRRREWLLDVDVRQVRDAAERMVGDVESKAYVTVLGNAEKKAFLKEKSEAWMVVDMGMKGEAAAAA</sequence>
<dbReference type="GO" id="GO:0034982">
    <property type="term" value="P:mitochondrial protein processing"/>
    <property type="evidence" value="ECO:0007669"/>
    <property type="project" value="EnsemblFungi"/>
</dbReference>
<dbReference type="MEROPS" id="M16.013"/>
<dbReference type="InterPro" id="IPR055130">
    <property type="entry name" value="PreP_C"/>
</dbReference>
<dbReference type="Pfam" id="PF08367">
    <property type="entry name" value="M16C_assoc"/>
    <property type="match status" value="1"/>
</dbReference>
<keyword evidence="9" id="KW-0378">Hydrolase</keyword>
<organism evidence="17 18">
    <name type="scientific">Zymoseptoria brevis</name>
    <dbReference type="NCBI Taxonomy" id="1047168"/>
    <lineage>
        <taxon>Eukaryota</taxon>
        <taxon>Fungi</taxon>
        <taxon>Dikarya</taxon>
        <taxon>Ascomycota</taxon>
        <taxon>Pezizomycotina</taxon>
        <taxon>Dothideomycetes</taxon>
        <taxon>Dothideomycetidae</taxon>
        <taxon>Mycosphaerellales</taxon>
        <taxon>Mycosphaerellaceae</taxon>
        <taxon>Zymoseptoria</taxon>
    </lineage>
</organism>